<dbReference type="CDD" id="cd00110">
    <property type="entry name" value="LamG"/>
    <property type="match status" value="2"/>
</dbReference>
<feature type="region of interest" description="Disordered" evidence="7">
    <location>
        <begin position="1190"/>
        <end position="1210"/>
    </location>
</feature>
<dbReference type="PANTHER" id="PTHR15036">
    <property type="entry name" value="PIKACHURIN-LIKE PROTEIN"/>
    <property type="match status" value="1"/>
</dbReference>
<proteinExistence type="predicted"/>
<dbReference type="SUPFAM" id="SSF49899">
    <property type="entry name" value="Concanavalin A-like lectins/glucanases"/>
    <property type="match status" value="2"/>
</dbReference>
<name>A0A6G1SDG7_9ACAR</name>
<dbReference type="Gene3D" id="2.60.120.200">
    <property type="match status" value="2"/>
</dbReference>
<protein>
    <submittedName>
        <fullName evidence="11">Laminin subunit alpha-2</fullName>
    </submittedName>
</protein>
<dbReference type="Pfam" id="PF06008">
    <property type="entry name" value="Laminin_I"/>
    <property type="match status" value="1"/>
</dbReference>
<evidence type="ECO:0000313" key="11">
    <source>
        <dbReference type="EMBL" id="MDE48207.1"/>
    </source>
</evidence>
<dbReference type="InterPro" id="IPR000034">
    <property type="entry name" value="Laminin_IV"/>
</dbReference>
<evidence type="ECO:0000256" key="1">
    <source>
        <dbReference type="ARBA" id="ARBA00022729"/>
    </source>
</evidence>
<dbReference type="SMART" id="SM00281">
    <property type="entry name" value="LamB"/>
    <property type="match status" value="1"/>
</dbReference>
<feature type="coiled-coil region" evidence="6">
    <location>
        <begin position="668"/>
        <end position="767"/>
    </location>
</feature>
<keyword evidence="6" id="KW-0175">Coiled coil</keyword>
<dbReference type="GO" id="GO:0005102">
    <property type="term" value="F:signaling receptor binding"/>
    <property type="evidence" value="ECO:0007669"/>
    <property type="project" value="InterPro"/>
</dbReference>
<evidence type="ECO:0000256" key="5">
    <source>
        <dbReference type="PROSITE-ProRule" id="PRU00122"/>
    </source>
</evidence>
<keyword evidence="2" id="KW-0677">Repeat</keyword>
<dbReference type="SMART" id="SM00282">
    <property type="entry name" value="LamG"/>
    <property type="match status" value="2"/>
</dbReference>
<dbReference type="InterPro" id="IPR009254">
    <property type="entry name" value="Laminin_aI"/>
</dbReference>
<feature type="domain" description="Laminin G" evidence="9">
    <location>
        <begin position="1086"/>
        <end position="1317"/>
    </location>
</feature>
<feature type="domain" description="Laminin IV type A" evidence="10">
    <location>
        <begin position="84"/>
        <end position="290"/>
    </location>
</feature>
<evidence type="ECO:0000256" key="2">
    <source>
        <dbReference type="ARBA" id="ARBA00022737"/>
    </source>
</evidence>
<feature type="coiled-coil region" evidence="6">
    <location>
        <begin position="445"/>
        <end position="492"/>
    </location>
</feature>
<keyword evidence="3" id="KW-1015">Disulfide bond</keyword>
<evidence type="ECO:0000259" key="9">
    <source>
        <dbReference type="PROSITE" id="PS50025"/>
    </source>
</evidence>
<dbReference type="Pfam" id="PF00052">
    <property type="entry name" value="Laminin_B"/>
    <property type="match status" value="1"/>
</dbReference>
<keyword evidence="8" id="KW-1133">Transmembrane helix</keyword>
<dbReference type="Pfam" id="PF00054">
    <property type="entry name" value="Laminin_G_1"/>
    <property type="match status" value="1"/>
</dbReference>
<feature type="transmembrane region" description="Helical" evidence="8">
    <location>
        <begin position="50"/>
        <end position="71"/>
    </location>
</feature>
<reference evidence="11" key="1">
    <citation type="submission" date="2018-10" db="EMBL/GenBank/DDBJ databases">
        <title>Transcriptome assembly of Aceria tosichella (Wheat curl mite) Type 2.</title>
        <authorList>
            <person name="Scully E.D."/>
            <person name="Geib S.M."/>
            <person name="Palmer N.A."/>
            <person name="Gupta A.K."/>
            <person name="Sarath G."/>
            <person name="Tatineni S."/>
        </authorList>
    </citation>
    <scope>NUCLEOTIDE SEQUENCE</scope>
    <source>
        <strain evidence="11">LincolnNE</strain>
    </source>
</reference>
<keyword evidence="8" id="KW-0472">Membrane</keyword>
<evidence type="ECO:0000256" key="6">
    <source>
        <dbReference type="SAM" id="Coils"/>
    </source>
</evidence>
<sequence>MVVVNRLPFSRSTKGPMKMIGAPIKLRQPSGPAVGLCCWHSQPAFTLPKLILLSLASLIVVVITLTSFTHIPQVHGANLAINNRSVEDWLVSDLRGTNIYKPLFINNHSNVQHDDVSHWPVNAYYWQAPEAYYQWKIYTYGGDLKFLVNHIVTRGDTSGKYLDEPDLVLEGGPREHRMKIGYRLPREEDILEGYDKNQTIKMPLTEPGWYYLVEQDNMETGTKHLKLGDVPVSRADFSLVLAGLDRSLIRAKYHADQVEGNLYDVNMRLANNRSRTIECDNNCSGLLLDDLDDIGLLFDEIRRLAPGLKDGPWRRLAWLNGRTNNLAELLSQYLKLIGLGKEVIENYSQNFDPETQADILDLRASNLDSRVPSIALEAYQTRLLAEKTLEDLLKGLWDKIRKTIKMLNENGFGPGGVSPGKIERIVKESEMILRELRNRNLRPHLDDAERELRRAKLLLDKIKTLLIDPNKSDELLKRLEQLEKVLVDFRRIVQDQVQKPVERANDLVAEGKKKYQMILALLKEAEERGKESQGSLDEARRMLEITKKCLADEAAYLDLLPRQLTDLNNSLHEIEIKRSILTQVNPDYQRKYVDKCRDHSEALLKKSQELDGLFNATRDVADYALRAANAYLEIAKAIADAEKAAKRALDAADKAYKVAVPDFDESLADKARESKRRSQELLERAKKLRDQELQRLTLELAKRKQLVDQLTEDLKNLASELDQINAGLKQLADKNYFEQLQEIDTFLKRLLERIAEIHKRLQLLSDIIYNNILPQYEQLSAGSQSSLGNLSQVLDLTRKDLMSAIKYASNSKISLEKLLKLEAKLDLDLDMLRRKIQLAHQEASSVHISVGPSSPESGGVCTRSYFVPALLSATRDSLQVGGFNLRQLSLIWSLHADEPESLLLFIGSKSGDEFLALEMYERHIRLVYSLNSQQQQSQQQQQQQPIQVLTHPKTIELNDKGLLSDDAWYLINVSVDSDAQQIRLSVKSVPRAQEPDKEQVSQRLLGLDAGGSSRLAVSPYGEADINFYVGGLPTDFSPPSQIKSSRLTGCLYDLVLNDQQLGLWNFKTNQGCEGCWEGPLGPRDTATFSFTGVQSYATVAQSRFNDRTRHMISLSVKTTDSDAVIFVALSESTNHYISLMLNKGRVVYLIGKLSTQQHTNYLGLFSSSSLFDAINAQLLSSNSTSTGPLAAHHTGYGGAGHQNGQQHSSEPPLEHMIVTNRDYNNGQWFKITAEKDQTKLVLVVEDEFKESIVDDKLLTLDVDQLFFGGLWPIIRPKKFANTSLEFSSMSGCVKDIQIETSPVDLVRRQSHGVETGCSMAQYARPRTMARSSSVAYPLPAGR</sequence>
<comment type="caution">
    <text evidence="5">Lacks conserved residue(s) required for the propagation of feature annotation.</text>
</comment>
<dbReference type="EMBL" id="GGYP01003436">
    <property type="protein sequence ID" value="MDE48207.1"/>
    <property type="molecule type" value="Transcribed_RNA"/>
</dbReference>
<dbReference type="PROSITE" id="PS50025">
    <property type="entry name" value="LAM_G_DOMAIN"/>
    <property type="match status" value="2"/>
</dbReference>
<dbReference type="GO" id="GO:0016020">
    <property type="term" value="C:membrane"/>
    <property type="evidence" value="ECO:0007669"/>
    <property type="project" value="UniProtKB-SubCell"/>
</dbReference>
<evidence type="ECO:0000259" key="10">
    <source>
        <dbReference type="PROSITE" id="PS51115"/>
    </source>
</evidence>
<evidence type="ECO:0000256" key="4">
    <source>
        <dbReference type="ARBA" id="ARBA00023180"/>
    </source>
</evidence>
<dbReference type="PROSITE" id="PS51115">
    <property type="entry name" value="LAMININ_IVA"/>
    <property type="match status" value="1"/>
</dbReference>
<dbReference type="InterPro" id="IPR001791">
    <property type="entry name" value="Laminin_G"/>
</dbReference>
<evidence type="ECO:0000256" key="8">
    <source>
        <dbReference type="SAM" id="Phobius"/>
    </source>
</evidence>
<evidence type="ECO:0000256" key="3">
    <source>
        <dbReference type="ARBA" id="ARBA00023157"/>
    </source>
</evidence>
<keyword evidence="8" id="KW-0812">Transmembrane</keyword>
<dbReference type="InterPro" id="IPR050372">
    <property type="entry name" value="Neurexin-related_CASP"/>
</dbReference>
<dbReference type="GO" id="GO:0045995">
    <property type="term" value="P:regulation of embryonic development"/>
    <property type="evidence" value="ECO:0007669"/>
    <property type="project" value="InterPro"/>
</dbReference>
<keyword evidence="1" id="KW-0732">Signal</keyword>
<dbReference type="GO" id="GO:0030155">
    <property type="term" value="P:regulation of cell adhesion"/>
    <property type="evidence" value="ECO:0007669"/>
    <property type="project" value="InterPro"/>
</dbReference>
<dbReference type="Pfam" id="PF02210">
    <property type="entry name" value="Laminin_G_2"/>
    <property type="match status" value="1"/>
</dbReference>
<keyword evidence="4" id="KW-0325">Glycoprotein</keyword>
<feature type="domain" description="Laminin G" evidence="9">
    <location>
        <begin position="862"/>
        <end position="1075"/>
    </location>
</feature>
<dbReference type="PANTHER" id="PTHR15036:SF49">
    <property type="entry name" value="AXOTACTIN"/>
    <property type="match status" value="1"/>
</dbReference>
<dbReference type="InterPro" id="IPR013320">
    <property type="entry name" value="ConA-like_dom_sf"/>
</dbReference>
<organism evidence="11">
    <name type="scientific">Aceria tosichella</name>
    <name type="common">wheat curl mite</name>
    <dbReference type="NCBI Taxonomy" id="561515"/>
    <lineage>
        <taxon>Eukaryota</taxon>
        <taxon>Metazoa</taxon>
        <taxon>Ecdysozoa</taxon>
        <taxon>Arthropoda</taxon>
        <taxon>Chelicerata</taxon>
        <taxon>Arachnida</taxon>
        <taxon>Acari</taxon>
        <taxon>Acariformes</taxon>
        <taxon>Trombidiformes</taxon>
        <taxon>Prostigmata</taxon>
        <taxon>Eupodina</taxon>
        <taxon>Eriophyoidea</taxon>
        <taxon>Eriophyidae</taxon>
        <taxon>Eriophyinae</taxon>
        <taxon>Aceriini</taxon>
        <taxon>Aceria</taxon>
    </lineage>
</organism>
<dbReference type="GO" id="GO:0030334">
    <property type="term" value="P:regulation of cell migration"/>
    <property type="evidence" value="ECO:0007669"/>
    <property type="project" value="InterPro"/>
</dbReference>
<evidence type="ECO:0000256" key="7">
    <source>
        <dbReference type="SAM" id="MobiDB-lite"/>
    </source>
</evidence>
<gene>
    <name evidence="11" type="primary">Lama2</name>
    <name evidence="11" type="ORF">g.11715</name>
</gene>
<accession>A0A6G1SDG7</accession>